<reference evidence="4" key="1">
    <citation type="submission" date="2017-02" db="UniProtKB">
        <authorList>
            <consortium name="WormBaseParasite"/>
        </authorList>
    </citation>
    <scope>IDENTIFICATION</scope>
</reference>
<evidence type="ECO:0000313" key="2">
    <source>
        <dbReference type="EMBL" id="VDO13921.1"/>
    </source>
</evidence>
<organism evidence="4">
    <name type="scientific">Rodentolepis nana</name>
    <name type="common">Dwarf tapeworm</name>
    <name type="synonym">Hymenolepis nana</name>
    <dbReference type="NCBI Taxonomy" id="102285"/>
    <lineage>
        <taxon>Eukaryota</taxon>
        <taxon>Metazoa</taxon>
        <taxon>Spiralia</taxon>
        <taxon>Lophotrochozoa</taxon>
        <taxon>Platyhelminthes</taxon>
        <taxon>Cestoda</taxon>
        <taxon>Eucestoda</taxon>
        <taxon>Cyclophyllidea</taxon>
        <taxon>Hymenolepididae</taxon>
        <taxon>Rodentolepis</taxon>
    </lineage>
</organism>
<gene>
    <name evidence="2" type="ORF">HNAJ_LOCUS12727</name>
</gene>
<name>A0A0R3TY04_RODNA</name>
<evidence type="ECO:0000313" key="4">
    <source>
        <dbReference type="WBParaSite" id="HNAJ_0001275101-mRNA-1"/>
    </source>
</evidence>
<sequence length="160" mass="17565">MTSFQIGNDWDSFPVDLHLHIISQFEVSQPIGTAYITRLEDSKGILEPPLRESHLQQPISSHVGQTQSRIAEVDAPTEAEPAGAAADSKSPGVYIRFYSTKMCRIGRLLNTPGPLKTSAIKLTLTAQSEVDIGRRSRFRRSSASTSWNRIPDSNSAPATE</sequence>
<keyword evidence="3" id="KW-1185">Reference proteome</keyword>
<dbReference type="Proteomes" id="UP000278807">
    <property type="component" value="Unassembled WGS sequence"/>
</dbReference>
<reference evidence="2 3" key="2">
    <citation type="submission" date="2018-11" db="EMBL/GenBank/DDBJ databases">
        <authorList>
            <consortium name="Pathogen Informatics"/>
        </authorList>
    </citation>
    <scope>NUCLEOTIDE SEQUENCE [LARGE SCALE GENOMIC DNA]</scope>
</reference>
<accession>A0A0R3TY04</accession>
<feature type="compositionally biased region" description="Polar residues" evidence="1">
    <location>
        <begin position="147"/>
        <end position="160"/>
    </location>
</feature>
<evidence type="ECO:0000313" key="3">
    <source>
        <dbReference type="Proteomes" id="UP000278807"/>
    </source>
</evidence>
<feature type="region of interest" description="Disordered" evidence="1">
    <location>
        <begin position="136"/>
        <end position="160"/>
    </location>
</feature>
<evidence type="ECO:0000256" key="1">
    <source>
        <dbReference type="SAM" id="MobiDB-lite"/>
    </source>
</evidence>
<feature type="region of interest" description="Disordered" evidence="1">
    <location>
        <begin position="57"/>
        <end position="87"/>
    </location>
</feature>
<protein>
    <submittedName>
        <fullName evidence="4">Velvet domain-containing protein</fullName>
    </submittedName>
</protein>
<dbReference type="WBParaSite" id="HNAJ_0001275101-mRNA-1">
    <property type="protein sequence ID" value="HNAJ_0001275101-mRNA-1"/>
    <property type="gene ID" value="HNAJ_0001275101"/>
</dbReference>
<feature type="compositionally biased region" description="Polar residues" evidence="1">
    <location>
        <begin position="57"/>
        <end position="69"/>
    </location>
</feature>
<proteinExistence type="predicted"/>
<dbReference type="STRING" id="102285.A0A0R3TY04"/>
<feature type="compositionally biased region" description="Low complexity" evidence="1">
    <location>
        <begin position="76"/>
        <end position="86"/>
    </location>
</feature>
<dbReference type="AlphaFoldDB" id="A0A0R3TY04"/>
<dbReference type="EMBL" id="UZAE01014595">
    <property type="protein sequence ID" value="VDO13921.1"/>
    <property type="molecule type" value="Genomic_DNA"/>
</dbReference>